<dbReference type="InterPro" id="IPR023052">
    <property type="entry name" value="Cell_div_SepF"/>
</dbReference>
<keyword evidence="2 5" id="KW-0717">Septation</keyword>
<keyword evidence="3 5" id="KW-0131">Cell cycle</keyword>
<dbReference type="GO" id="GO:0005737">
    <property type="term" value="C:cytoplasm"/>
    <property type="evidence" value="ECO:0007669"/>
    <property type="project" value="UniProtKB-SubCell"/>
</dbReference>
<comment type="caution">
    <text evidence="6">The sequence shown here is derived from an EMBL/GenBank/DDBJ whole genome shotgun (WGS) entry which is preliminary data.</text>
</comment>
<dbReference type="GO" id="GO:0000917">
    <property type="term" value="P:division septum assembly"/>
    <property type="evidence" value="ECO:0007669"/>
    <property type="project" value="UniProtKB-KW"/>
</dbReference>
<dbReference type="PATRIC" id="fig|1133569.4.peg.126"/>
<keyword evidence="1 5" id="KW-0132">Cell division</keyword>
<keyword evidence="5" id="KW-0963">Cytoplasm</keyword>
<dbReference type="InterPro" id="IPR038594">
    <property type="entry name" value="SepF-like_sf"/>
</dbReference>
<dbReference type="AlphaFoldDB" id="A0A0R2CBK4"/>
<evidence type="ECO:0000313" key="7">
    <source>
        <dbReference type="Proteomes" id="UP000051576"/>
    </source>
</evidence>
<comment type="function">
    <text evidence="4 5">Cell division protein that is part of the divisome complex and is recruited early to the Z-ring. Probably stimulates Z-ring formation, perhaps through the cross-linking of FtsZ protofilaments. Its function overlaps with FtsA.</text>
</comment>
<protein>
    <recommendedName>
        <fullName evidence="5">Cell division protein SepF</fullName>
    </recommendedName>
</protein>
<reference evidence="6 7" key="1">
    <citation type="journal article" date="2015" name="Genome Announc.">
        <title>Expanding the biotechnology potential of lactobacilli through comparative genomics of 213 strains and associated genera.</title>
        <authorList>
            <person name="Sun Z."/>
            <person name="Harris H.M."/>
            <person name="McCann A."/>
            <person name="Guo C."/>
            <person name="Argimon S."/>
            <person name="Zhang W."/>
            <person name="Yang X."/>
            <person name="Jeffery I.B."/>
            <person name="Cooney J.C."/>
            <person name="Kagawa T.F."/>
            <person name="Liu W."/>
            <person name="Song Y."/>
            <person name="Salvetti E."/>
            <person name="Wrobel A."/>
            <person name="Rasinkangas P."/>
            <person name="Parkhill J."/>
            <person name="Rea M.C."/>
            <person name="O'Sullivan O."/>
            <person name="Ritari J."/>
            <person name="Douillard F.P."/>
            <person name="Paul Ross R."/>
            <person name="Yang R."/>
            <person name="Briner A.E."/>
            <person name="Felis G.E."/>
            <person name="de Vos W.M."/>
            <person name="Barrangou R."/>
            <person name="Klaenhammer T.R."/>
            <person name="Caufield P.W."/>
            <person name="Cui Y."/>
            <person name="Zhang H."/>
            <person name="O'Toole P.W."/>
        </authorList>
    </citation>
    <scope>NUCLEOTIDE SEQUENCE [LARGE SCALE GENOMIC DNA]</scope>
    <source>
        <strain evidence="6 7">DSM 20605</strain>
    </source>
</reference>
<dbReference type="PANTHER" id="PTHR35798:SF1">
    <property type="entry name" value="CELL DIVISION PROTEIN SEPF"/>
    <property type="match status" value="1"/>
</dbReference>
<sequence length="137" mass="15526">MIKMALGSKLSRFFGIEDDYEESVDENQDGINYQKQNVVPFREKKGGSSEKKIALFEPRIYSDVKAIATKLLHDQAVVINFQRMDDAQAHRVVDFLTGTVFAIGGEIQRIGDQIFLCTPHGYVVEGDLEDKLDHDNF</sequence>
<keyword evidence="7" id="KW-1185">Reference proteome</keyword>
<evidence type="ECO:0000256" key="2">
    <source>
        <dbReference type="ARBA" id="ARBA00023210"/>
    </source>
</evidence>
<comment type="subunit">
    <text evidence="5">Homodimer. Interacts with FtsZ.</text>
</comment>
<evidence type="ECO:0000256" key="4">
    <source>
        <dbReference type="ARBA" id="ARBA00044936"/>
    </source>
</evidence>
<comment type="similarity">
    <text evidence="5">Belongs to the SepF family.</text>
</comment>
<evidence type="ECO:0000313" key="6">
    <source>
        <dbReference type="EMBL" id="KRM89199.1"/>
    </source>
</evidence>
<dbReference type="PANTHER" id="PTHR35798">
    <property type="entry name" value="CELL DIVISION PROTEIN SEPF"/>
    <property type="match status" value="1"/>
</dbReference>
<dbReference type="InterPro" id="IPR007561">
    <property type="entry name" value="Cell_div_SepF/SepF-rel"/>
</dbReference>
<dbReference type="HAMAP" id="MF_01197">
    <property type="entry name" value="SepF"/>
    <property type="match status" value="1"/>
</dbReference>
<dbReference type="Gene3D" id="3.30.110.150">
    <property type="entry name" value="SepF-like protein"/>
    <property type="match status" value="1"/>
</dbReference>
<dbReference type="EMBL" id="AYYX01000010">
    <property type="protein sequence ID" value="KRM89199.1"/>
    <property type="molecule type" value="Genomic_DNA"/>
</dbReference>
<proteinExistence type="inferred from homology"/>
<gene>
    <name evidence="5" type="primary">sepF</name>
    <name evidence="6" type="ORF">FD21_GL000126</name>
</gene>
<dbReference type="Proteomes" id="UP000051576">
    <property type="component" value="Unassembled WGS sequence"/>
</dbReference>
<evidence type="ECO:0000256" key="3">
    <source>
        <dbReference type="ARBA" id="ARBA00023306"/>
    </source>
</evidence>
<organism evidence="6 7">
    <name type="scientific">Liquorilactobacillus vini DSM 20605</name>
    <dbReference type="NCBI Taxonomy" id="1133569"/>
    <lineage>
        <taxon>Bacteria</taxon>
        <taxon>Bacillati</taxon>
        <taxon>Bacillota</taxon>
        <taxon>Bacilli</taxon>
        <taxon>Lactobacillales</taxon>
        <taxon>Lactobacillaceae</taxon>
        <taxon>Liquorilactobacillus</taxon>
    </lineage>
</organism>
<dbReference type="GO" id="GO:0043093">
    <property type="term" value="P:FtsZ-dependent cytokinesis"/>
    <property type="evidence" value="ECO:0007669"/>
    <property type="project" value="UniProtKB-UniRule"/>
</dbReference>
<accession>A0A0R2CBK4</accession>
<dbReference type="Pfam" id="PF04472">
    <property type="entry name" value="SepF"/>
    <property type="match status" value="1"/>
</dbReference>
<evidence type="ECO:0000256" key="1">
    <source>
        <dbReference type="ARBA" id="ARBA00022618"/>
    </source>
</evidence>
<dbReference type="STRING" id="1133569.FD21_GL000126"/>
<evidence type="ECO:0000256" key="5">
    <source>
        <dbReference type="HAMAP-Rule" id="MF_01197"/>
    </source>
</evidence>
<name>A0A0R2CBK4_9LACO</name>
<comment type="subcellular location">
    <subcellularLocation>
        <location evidence="5">Cytoplasm</location>
    </subcellularLocation>
    <text evidence="5">Localizes to the division site, in a FtsZ-dependent manner.</text>
</comment>
<dbReference type="eggNOG" id="COG1799">
    <property type="taxonomic scope" value="Bacteria"/>
</dbReference>